<evidence type="ECO:0000313" key="1">
    <source>
        <dbReference type="EMBL" id="GMR42681.1"/>
    </source>
</evidence>
<comment type="caution">
    <text evidence="1">The sequence shown here is derived from an EMBL/GenBank/DDBJ whole genome shotgun (WGS) entry which is preliminary data.</text>
</comment>
<evidence type="ECO:0000313" key="2">
    <source>
        <dbReference type="Proteomes" id="UP001328107"/>
    </source>
</evidence>
<organism evidence="1 2">
    <name type="scientific">Pristionchus mayeri</name>
    <dbReference type="NCBI Taxonomy" id="1317129"/>
    <lineage>
        <taxon>Eukaryota</taxon>
        <taxon>Metazoa</taxon>
        <taxon>Ecdysozoa</taxon>
        <taxon>Nematoda</taxon>
        <taxon>Chromadorea</taxon>
        <taxon>Rhabditida</taxon>
        <taxon>Rhabditina</taxon>
        <taxon>Diplogasteromorpha</taxon>
        <taxon>Diplogasteroidea</taxon>
        <taxon>Neodiplogasteridae</taxon>
        <taxon>Pristionchus</taxon>
    </lineage>
</organism>
<reference evidence="2" key="1">
    <citation type="submission" date="2022-10" db="EMBL/GenBank/DDBJ databases">
        <title>Genome assembly of Pristionchus species.</title>
        <authorList>
            <person name="Yoshida K."/>
            <person name="Sommer R.J."/>
        </authorList>
    </citation>
    <scope>NUCLEOTIDE SEQUENCE [LARGE SCALE GENOMIC DNA]</scope>
    <source>
        <strain evidence="2">RS5460</strain>
    </source>
</reference>
<sequence>FADGLECIEGRIETVLPFGQLAFAHLDDSRKKCSQIGLFLCDHSCVCSQSNRSNEGRGIIERMEEEIGEGRTPFLVECKRNTLDDCEYSLLHLGERRVTEDEVRDRRVQLLTIISSEFVLADDFTQKERQMADHLVVRFAGYLNIRLLAY</sequence>
<name>A0AAN5CH51_9BILA</name>
<dbReference type="Proteomes" id="UP001328107">
    <property type="component" value="Unassembled WGS sequence"/>
</dbReference>
<gene>
    <name evidence="1" type="ORF">PMAYCL1PPCAC_12876</name>
</gene>
<dbReference type="AlphaFoldDB" id="A0AAN5CH51"/>
<dbReference type="EMBL" id="BTRK01000003">
    <property type="protein sequence ID" value="GMR42681.1"/>
    <property type="molecule type" value="Genomic_DNA"/>
</dbReference>
<feature type="non-terminal residue" evidence="1">
    <location>
        <position position="1"/>
    </location>
</feature>
<protein>
    <submittedName>
        <fullName evidence="1">Uncharacterized protein</fullName>
    </submittedName>
</protein>
<keyword evidence="2" id="KW-1185">Reference proteome</keyword>
<proteinExistence type="predicted"/>
<accession>A0AAN5CH51</accession>
<feature type="non-terminal residue" evidence="1">
    <location>
        <position position="150"/>
    </location>
</feature>